<sequence length="265" mass="30667">MSPITKLRGSYALMIVIIATTIAQMGVILACQVRSGTFLGPIFNCAILVLFGYMLGMMIWRIIRQMYLSQKWIKHFRSRKHDKLTKHLNYIYRNWGTEIIVVQDDSFVALTIGLIRPKIVVSTMVLDRFSKMEVKAILLHERYHCLNHDGRKLFLSSLLVDAFGYLPIVKPIVSYYETWKELLADRYAMEQMGTEFYLGNILLKLAKRENHHRCKTAVYFANTTLQYRMMQVLEPEQVVKVPLALLKPFLRTCSILLLLIVGGDS</sequence>
<dbReference type="PROSITE" id="PS51257">
    <property type="entry name" value="PROKAR_LIPOPROTEIN"/>
    <property type="match status" value="1"/>
</dbReference>
<dbReference type="Gene3D" id="3.30.2010.10">
    <property type="entry name" value="Metalloproteases ('zincins'), catalytic domain"/>
    <property type="match status" value="1"/>
</dbReference>
<dbReference type="AlphaFoldDB" id="A0A3B0AUJ8"/>
<evidence type="ECO:0000313" key="4">
    <source>
        <dbReference type="Proteomes" id="UP000282311"/>
    </source>
</evidence>
<accession>A0A3B0AUJ8</accession>
<protein>
    <submittedName>
        <fullName evidence="3">M56 family peptidase</fullName>
    </submittedName>
</protein>
<dbReference type="InterPro" id="IPR008756">
    <property type="entry name" value="Peptidase_M56"/>
</dbReference>
<dbReference type="InterPro" id="IPR052173">
    <property type="entry name" value="Beta-lactam_resp_regulator"/>
</dbReference>
<keyword evidence="1" id="KW-0472">Membrane</keyword>
<dbReference type="OrthoDB" id="2448482at2"/>
<evidence type="ECO:0000313" key="3">
    <source>
        <dbReference type="EMBL" id="RKN64455.1"/>
    </source>
</evidence>
<dbReference type="CDD" id="cd07326">
    <property type="entry name" value="M56_BlaR1_MecR1_like"/>
    <property type="match status" value="1"/>
</dbReference>
<feature type="transmembrane region" description="Helical" evidence="1">
    <location>
        <begin position="12"/>
        <end position="35"/>
    </location>
</feature>
<gene>
    <name evidence="3" type="ORF">D7M11_33920</name>
</gene>
<reference evidence="3 4" key="1">
    <citation type="journal article" date="2007" name="Int. J. Syst. Evol. Microbiol.">
        <title>Paenibacillus ginsengarvi sp. nov., isolated from soil from ginseng cultivation.</title>
        <authorList>
            <person name="Yoon M.H."/>
            <person name="Ten L.N."/>
            <person name="Im W.T."/>
        </authorList>
    </citation>
    <scope>NUCLEOTIDE SEQUENCE [LARGE SCALE GENOMIC DNA]</scope>
    <source>
        <strain evidence="3 4">KCTC 13059</strain>
    </source>
</reference>
<keyword evidence="1" id="KW-0812">Transmembrane</keyword>
<dbReference type="Proteomes" id="UP000282311">
    <property type="component" value="Unassembled WGS sequence"/>
</dbReference>
<evidence type="ECO:0000256" key="1">
    <source>
        <dbReference type="SAM" id="Phobius"/>
    </source>
</evidence>
<feature type="transmembrane region" description="Helical" evidence="1">
    <location>
        <begin position="41"/>
        <end position="63"/>
    </location>
</feature>
<dbReference type="RefSeq" id="WP_120751708.1">
    <property type="nucleotide sequence ID" value="NZ_RBAH01000042.1"/>
</dbReference>
<dbReference type="Pfam" id="PF05569">
    <property type="entry name" value="Peptidase_M56"/>
    <property type="match status" value="1"/>
</dbReference>
<dbReference type="EMBL" id="RBAH01000042">
    <property type="protein sequence ID" value="RKN64455.1"/>
    <property type="molecule type" value="Genomic_DNA"/>
</dbReference>
<dbReference type="PANTHER" id="PTHR34978:SF3">
    <property type="entry name" value="SLR0241 PROTEIN"/>
    <property type="match status" value="1"/>
</dbReference>
<keyword evidence="4" id="KW-1185">Reference proteome</keyword>
<comment type="caution">
    <text evidence="3">The sequence shown here is derived from an EMBL/GenBank/DDBJ whole genome shotgun (WGS) entry which is preliminary data.</text>
</comment>
<organism evidence="3 4">
    <name type="scientific">Paenibacillus ginsengarvi</name>
    <dbReference type="NCBI Taxonomy" id="400777"/>
    <lineage>
        <taxon>Bacteria</taxon>
        <taxon>Bacillati</taxon>
        <taxon>Bacillota</taxon>
        <taxon>Bacilli</taxon>
        <taxon>Bacillales</taxon>
        <taxon>Paenibacillaceae</taxon>
        <taxon>Paenibacillus</taxon>
    </lineage>
</organism>
<evidence type="ECO:0000259" key="2">
    <source>
        <dbReference type="Pfam" id="PF05569"/>
    </source>
</evidence>
<feature type="domain" description="Peptidase M56" evidence="2">
    <location>
        <begin position="39"/>
        <end position="230"/>
    </location>
</feature>
<name>A0A3B0AUJ8_9BACL</name>
<dbReference type="PANTHER" id="PTHR34978">
    <property type="entry name" value="POSSIBLE SENSOR-TRANSDUCER PROTEIN BLAR"/>
    <property type="match status" value="1"/>
</dbReference>
<keyword evidence="1" id="KW-1133">Transmembrane helix</keyword>
<proteinExistence type="predicted"/>